<evidence type="ECO:0000313" key="4">
    <source>
        <dbReference type="Proteomes" id="UP000332933"/>
    </source>
</evidence>
<feature type="compositionally biased region" description="Gly residues" evidence="1">
    <location>
        <begin position="89"/>
        <end position="121"/>
    </location>
</feature>
<gene>
    <name evidence="3" type="primary">Aste57867_17032</name>
    <name evidence="2" type="ORF">As57867_016974</name>
    <name evidence="3" type="ORF">ASTE57867_17032</name>
</gene>
<evidence type="ECO:0000313" key="2">
    <source>
        <dbReference type="EMBL" id="KAF0691761.1"/>
    </source>
</evidence>
<dbReference type="Proteomes" id="UP000332933">
    <property type="component" value="Unassembled WGS sequence"/>
</dbReference>
<proteinExistence type="predicted"/>
<name>A0A485L6U6_9STRA</name>
<reference evidence="3 4" key="1">
    <citation type="submission" date="2019-03" db="EMBL/GenBank/DDBJ databases">
        <authorList>
            <person name="Gaulin E."/>
            <person name="Dumas B."/>
        </authorList>
    </citation>
    <scope>NUCLEOTIDE SEQUENCE [LARGE SCALE GENOMIC DNA]</scope>
    <source>
        <strain evidence="3">CBS 568.67</strain>
    </source>
</reference>
<dbReference type="AlphaFoldDB" id="A0A485L6U6"/>
<dbReference type="EMBL" id="VJMH01006021">
    <property type="protein sequence ID" value="KAF0691761.1"/>
    <property type="molecule type" value="Genomic_DNA"/>
</dbReference>
<sequence>MPPGTLYQAYTNVPNQPGGAIYPMTSGLALQPALPLYASQPRSTMRSQEEVYNPRTLPSAHNNTGFVGGVLLGQDMAANQPPRRENGKGESGGYGVAGDTSFGGGWGDDGEGGGGKGGGDA</sequence>
<accession>A0A485L6U6</accession>
<keyword evidence="4" id="KW-1185">Reference proteome</keyword>
<protein>
    <submittedName>
        <fullName evidence="3">Aste57867_17032 protein</fullName>
    </submittedName>
</protein>
<evidence type="ECO:0000313" key="3">
    <source>
        <dbReference type="EMBL" id="VFT93793.1"/>
    </source>
</evidence>
<dbReference type="EMBL" id="CAADRA010006042">
    <property type="protein sequence ID" value="VFT93793.1"/>
    <property type="molecule type" value="Genomic_DNA"/>
</dbReference>
<reference evidence="2" key="2">
    <citation type="submission" date="2019-06" db="EMBL/GenBank/DDBJ databases">
        <title>Genomics analysis of Aphanomyces spp. identifies a new class of oomycete effector associated with host adaptation.</title>
        <authorList>
            <person name="Gaulin E."/>
        </authorList>
    </citation>
    <scope>NUCLEOTIDE SEQUENCE</scope>
    <source>
        <strain evidence="2">CBS 578.67</strain>
    </source>
</reference>
<feature type="region of interest" description="Disordered" evidence="1">
    <location>
        <begin position="40"/>
        <end position="121"/>
    </location>
</feature>
<organism evidence="3 4">
    <name type="scientific">Aphanomyces stellatus</name>
    <dbReference type="NCBI Taxonomy" id="120398"/>
    <lineage>
        <taxon>Eukaryota</taxon>
        <taxon>Sar</taxon>
        <taxon>Stramenopiles</taxon>
        <taxon>Oomycota</taxon>
        <taxon>Saprolegniomycetes</taxon>
        <taxon>Saprolegniales</taxon>
        <taxon>Verrucalvaceae</taxon>
        <taxon>Aphanomyces</taxon>
    </lineage>
</organism>
<evidence type="ECO:0000256" key="1">
    <source>
        <dbReference type="SAM" id="MobiDB-lite"/>
    </source>
</evidence>